<dbReference type="InterPro" id="IPR046868">
    <property type="entry name" value="BAR_4"/>
</dbReference>
<proteinExistence type="predicted"/>
<organism evidence="4 5">
    <name type="scientific">Ascosphaera apis ARSEF 7405</name>
    <dbReference type="NCBI Taxonomy" id="392613"/>
    <lineage>
        <taxon>Eukaryota</taxon>
        <taxon>Fungi</taxon>
        <taxon>Dikarya</taxon>
        <taxon>Ascomycota</taxon>
        <taxon>Pezizomycotina</taxon>
        <taxon>Eurotiomycetes</taxon>
        <taxon>Eurotiomycetidae</taxon>
        <taxon>Onygenales</taxon>
        <taxon>Ascosphaeraceae</taxon>
        <taxon>Ascosphaera</taxon>
    </lineage>
</organism>
<feature type="compositionally biased region" description="Polar residues" evidence="2">
    <location>
        <begin position="438"/>
        <end position="449"/>
    </location>
</feature>
<keyword evidence="5" id="KW-1185">Reference proteome</keyword>
<dbReference type="Pfam" id="PF20400">
    <property type="entry name" value="BAR_4"/>
    <property type="match status" value="1"/>
</dbReference>
<feature type="region of interest" description="Disordered" evidence="2">
    <location>
        <begin position="1"/>
        <end position="34"/>
    </location>
</feature>
<feature type="compositionally biased region" description="Low complexity" evidence="2">
    <location>
        <begin position="8"/>
        <end position="25"/>
    </location>
</feature>
<dbReference type="InterPro" id="IPR011993">
    <property type="entry name" value="PH-like_dom_sf"/>
</dbReference>
<dbReference type="InterPro" id="IPR046869">
    <property type="entry name" value="SLM1/RGC1-like_PH"/>
</dbReference>
<feature type="region of interest" description="Disordered" evidence="2">
    <location>
        <begin position="416"/>
        <end position="502"/>
    </location>
</feature>
<comment type="caution">
    <text evidence="4">The sequence shown here is derived from an EMBL/GenBank/DDBJ whole genome shotgun (WGS) entry which is preliminary data.</text>
</comment>
<dbReference type="AlphaFoldDB" id="A0A162I421"/>
<name>A0A162I421_9EURO</name>
<evidence type="ECO:0000313" key="4">
    <source>
        <dbReference type="EMBL" id="KZZ88313.1"/>
    </source>
</evidence>
<gene>
    <name evidence="4" type="ORF">AAP_05134</name>
</gene>
<dbReference type="PANTHER" id="PTHR31941:SF1">
    <property type="entry name" value="CYTOSKELETAL SIGNALING PROTEIN SLM1"/>
    <property type="match status" value="1"/>
</dbReference>
<accession>A0A162I421</accession>
<feature type="compositionally biased region" description="Polar residues" evidence="2">
    <location>
        <begin position="458"/>
        <end position="471"/>
    </location>
</feature>
<feature type="compositionally biased region" description="Basic and acidic residues" evidence="2">
    <location>
        <begin position="474"/>
        <end position="485"/>
    </location>
</feature>
<dbReference type="Proteomes" id="UP000242877">
    <property type="component" value="Unassembled WGS sequence"/>
</dbReference>
<evidence type="ECO:0000259" key="3">
    <source>
        <dbReference type="PROSITE" id="PS50003"/>
    </source>
</evidence>
<evidence type="ECO:0000256" key="1">
    <source>
        <dbReference type="ARBA" id="ARBA00022553"/>
    </source>
</evidence>
<feature type="domain" description="PH" evidence="3">
    <location>
        <begin position="307"/>
        <end position="414"/>
    </location>
</feature>
<reference evidence="4 5" key="1">
    <citation type="journal article" date="2016" name="Genome Biol. Evol.">
        <title>Divergent and convergent evolution of fungal pathogenicity.</title>
        <authorList>
            <person name="Shang Y."/>
            <person name="Xiao G."/>
            <person name="Zheng P."/>
            <person name="Cen K."/>
            <person name="Zhan S."/>
            <person name="Wang C."/>
        </authorList>
    </citation>
    <scope>NUCLEOTIDE SEQUENCE [LARGE SCALE GENOMIC DNA]</scope>
    <source>
        <strain evidence="4 5">ARSEF 7405</strain>
    </source>
</reference>
<dbReference type="Gene3D" id="1.20.1270.60">
    <property type="entry name" value="Arfaptin homology (AH) domain/BAR domain"/>
    <property type="match status" value="1"/>
</dbReference>
<dbReference type="EMBL" id="AZGZ01000027">
    <property type="protein sequence ID" value="KZZ88313.1"/>
    <property type="molecule type" value="Genomic_DNA"/>
</dbReference>
<protein>
    <submittedName>
        <fullName evidence="4">Pleckstrin-domain containing protein</fullName>
    </submittedName>
</protein>
<evidence type="ECO:0000313" key="5">
    <source>
        <dbReference type="Proteomes" id="UP000242877"/>
    </source>
</evidence>
<dbReference type="Pfam" id="PF20399">
    <property type="entry name" value="PH_20"/>
    <property type="match status" value="1"/>
</dbReference>
<evidence type="ECO:0000256" key="2">
    <source>
        <dbReference type="SAM" id="MobiDB-lite"/>
    </source>
</evidence>
<dbReference type="VEuPathDB" id="FungiDB:AAP_05134"/>
<dbReference type="InterPro" id="IPR001849">
    <property type="entry name" value="PH_domain"/>
</dbReference>
<sequence length="502" mass="55572">MSLRRSNTTATAATMATAKTSRTMTDPPLSETELPEGTTARLLIERLRAWKHACGNLESYCESLAKIQKAQAKEMTKVAQTVQDELREREHFDTRENGIAGLFRGLHDNTVNISNLHTETERQLKTMVLPILSNLHAELKSQSKEVTDQSTKTFKRVEKSRNETQKVLESLAAQATHYESSREKPNTSHDPLVINRHVQSKFNKQINEENVNLYELKALQERLRVFEAHVVQTMQSAFAKLNETMSAQAEGVKNVYTTLNGFAANIPPEFEWAAFFERNSASLINQDTPPRSMSNLSYPNQEHPAVTPLVSGHLQRKSRVMLKGWENGYWAVSPVGFLHGFKDPDPINHDWEPDMTLYLPDCTLSKHDGAKFDIKGKNVAGTMSAASMSFDMHFKALTSAEAQKWVDTIEGFIRHGRQPIGRSGDMSTPISPVAPNGPSDNTQGMTTGIISEHPEDQATASPATAQNNAPTSAADREAQQAREDASAAATPVQQSQVPGPGK</sequence>
<dbReference type="PANTHER" id="PTHR31941">
    <property type="entry name" value="CYTOSKELETAL SIGNALING PROTEIN SLM1"/>
    <property type="match status" value="1"/>
</dbReference>
<keyword evidence="1" id="KW-0597">Phosphoprotein</keyword>
<dbReference type="PROSITE" id="PS50003">
    <property type="entry name" value="PH_DOMAIN"/>
    <property type="match status" value="1"/>
</dbReference>
<dbReference type="SMART" id="SM00233">
    <property type="entry name" value="PH"/>
    <property type="match status" value="1"/>
</dbReference>
<dbReference type="SUPFAM" id="SSF103657">
    <property type="entry name" value="BAR/IMD domain-like"/>
    <property type="match status" value="1"/>
</dbReference>
<feature type="compositionally biased region" description="Polar residues" evidence="2">
    <location>
        <begin position="491"/>
        <end position="502"/>
    </location>
</feature>
<dbReference type="Gene3D" id="2.30.29.30">
    <property type="entry name" value="Pleckstrin-homology domain (PH domain)/Phosphotyrosine-binding domain (PTB)"/>
    <property type="match status" value="1"/>
</dbReference>
<dbReference type="InterPro" id="IPR027267">
    <property type="entry name" value="AH/BAR_dom_sf"/>
</dbReference>
<dbReference type="OrthoDB" id="2264563at2759"/>
<dbReference type="SUPFAM" id="SSF50729">
    <property type="entry name" value="PH domain-like"/>
    <property type="match status" value="1"/>
</dbReference>